<organism evidence="1 2">
    <name type="scientific">Streblomastix strix</name>
    <dbReference type="NCBI Taxonomy" id="222440"/>
    <lineage>
        <taxon>Eukaryota</taxon>
        <taxon>Metamonada</taxon>
        <taxon>Preaxostyla</taxon>
        <taxon>Oxymonadida</taxon>
        <taxon>Streblomastigidae</taxon>
        <taxon>Streblomastix</taxon>
    </lineage>
</organism>
<evidence type="ECO:0000313" key="2">
    <source>
        <dbReference type="Proteomes" id="UP000324800"/>
    </source>
</evidence>
<accession>A0A5J4VSM5</accession>
<evidence type="ECO:0000313" key="1">
    <source>
        <dbReference type="EMBL" id="KAA6385592.1"/>
    </source>
</evidence>
<dbReference type="EMBL" id="SNRW01005198">
    <property type="protein sequence ID" value="KAA6385592.1"/>
    <property type="molecule type" value="Genomic_DNA"/>
</dbReference>
<proteinExistence type="predicted"/>
<name>A0A5J4VSM5_9EUKA</name>
<comment type="caution">
    <text evidence="1">The sequence shown here is derived from an EMBL/GenBank/DDBJ whole genome shotgun (WGS) entry which is preliminary data.</text>
</comment>
<gene>
    <name evidence="1" type="ORF">EZS28_018880</name>
</gene>
<protein>
    <submittedName>
        <fullName evidence="1">Uncharacterized protein</fullName>
    </submittedName>
</protein>
<reference evidence="1 2" key="1">
    <citation type="submission" date="2019-03" db="EMBL/GenBank/DDBJ databases">
        <title>Single cell metagenomics reveals metabolic interactions within the superorganism composed of flagellate Streblomastix strix and complex community of Bacteroidetes bacteria on its surface.</title>
        <authorList>
            <person name="Treitli S.C."/>
            <person name="Kolisko M."/>
            <person name="Husnik F."/>
            <person name="Keeling P."/>
            <person name="Hampl V."/>
        </authorList>
    </citation>
    <scope>NUCLEOTIDE SEQUENCE [LARGE SCALE GENOMIC DNA]</scope>
    <source>
        <strain evidence="1">ST1C</strain>
    </source>
</reference>
<sequence>MPQVKDSIGTSSAKKKVMCICNDGDTFCLNEEPFSSISTTLLSHDSNLPKERDIQTMMRIRIRFDVTQTMDELAIFESQQNVIAIKDVNYSVQGSDEVQYSLALADHYGRTDTIPMKTFN</sequence>
<dbReference type="AlphaFoldDB" id="A0A5J4VSM5"/>
<dbReference type="Proteomes" id="UP000324800">
    <property type="component" value="Unassembled WGS sequence"/>
</dbReference>